<dbReference type="InterPro" id="IPR017972">
    <property type="entry name" value="Cyt_P450_CS"/>
</dbReference>
<gene>
    <name evidence="3" type="ORF">DBW64_02865</name>
</gene>
<dbReference type="PANTHER" id="PTHR46696">
    <property type="entry name" value="P450, PUTATIVE (EUROFUNG)-RELATED"/>
    <property type="match status" value="1"/>
</dbReference>
<proteinExistence type="inferred from homology"/>
<dbReference type="EMBL" id="QOQK01000009">
    <property type="protein sequence ID" value="RCL84706.1"/>
    <property type="molecule type" value="Genomic_DNA"/>
</dbReference>
<accession>A0A368EJK8</accession>
<organism evidence="3 4">
    <name type="scientific">PS1 clade bacterium</name>
    <dbReference type="NCBI Taxonomy" id="2175152"/>
    <lineage>
        <taxon>Bacteria</taxon>
        <taxon>Pseudomonadati</taxon>
        <taxon>Pseudomonadota</taxon>
        <taxon>Alphaproteobacteria</taxon>
        <taxon>PS1 clade</taxon>
    </lineage>
</organism>
<dbReference type="GO" id="GO:0006707">
    <property type="term" value="P:cholesterol catabolic process"/>
    <property type="evidence" value="ECO:0007669"/>
    <property type="project" value="TreeGrafter"/>
</dbReference>
<dbReference type="GO" id="GO:0005506">
    <property type="term" value="F:iron ion binding"/>
    <property type="evidence" value="ECO:0007669"/>
    <property type="project" value="InterPro"/>
</dbReference>
<sequence>MTNYQNLMDPQVQSCPYSLYKRLRAKNPIYKMPETGFYLITSFELCNEVMRQPDLFSSGVSPMALQPEGVPKEVIEVYEKNGWLPKASCSTSDPPRHTWVRKLLTELFTVAKVKEMTPFIEQTATNLIDDFSSNGMCEFVKEFAHPLPMLVIANQIGVKSQDIHKFKEWSDAIVEPFSMMITHEREIECANLVVEMQKYFSELIYQRKANPINDLLSIIANAKDNKNEDLKMDEMLSIITIDLLASGNETTTAAISSGLLMLIDSPETFYILKSNPHLIPNFVEEILRLESPAQGMFREVRKNTCLDGVDLKAGDILSLRFGSANRDEKKFSHPEDIILDRKPAGGHLGFGVGRHHCIGASLARQELISSFKVLIKKFSDFELIEIDKPIKYTPSFFGRNPEKINIKFNFSD</sequence>
<dbReference type="SUPFAM" id="SSF48264">
    <property type="entry name" value="Cytochrome P450"/>
    <property type="match status" value="1"/>
</dbReference>
<dbReference type="InterPro" id="IPR036396">
    <property type="entry name" value="Cyt_P450_sf"/>
</dbReference>
<dbReference type="GO" id="GO:0008395">
    <property type="term" value="F:steroid hydroxylase activity"/>
    <property type="evidence" value="ECO:0007669"/>
    <property type="project" value="TreeGrafter"/>
</dbReference>
<dbReference type="PANTHER" id="PTHR46696:SF4">
    <property type="entry name" value="BIOTIN BIOSYNTHESIS CYTOCHROME P450"/>
    <property type="match status" value="1"/>
</dbReference>
<evidence type="ECO:0000313" key="3">
    <source>
        <dbReference type="EMBL" id="RCL84706.1"/>
    </source>
</evidence>
<keyword evidence="2" id="KW-0503">Monooxygenase</keyword>
<name>A0A368EJK8_9PROT</name>
<comment type="similarity">
    <text evidence="1 2">Belongs to the cytochrome P450 family.</text>
</comment>
<evidence type="ECO:0000256" key="1">
    <source>
        <dbReference type="ARBA" id="ARBA00010617"/>
    </source>
</evidence>
<dbReference type="PRINTS" id="PR00359">
    <property type="entry name" value="BP450"/>
</dbReference>
<dbReference type="PROSITE" id="PS00086">
    <property type="entry name" value="CYTOCHROME_P450"/>
    <property type="match status" value="1"/>
</dbReference>
<dbReference type="InterPro" id="IPR002397">
    <property type="entry name" value="Cyt_P450_B"/>
</dbReference>
<dbReference type="Pfam" id="PF00067">
    <property type="entry name" value="p450"/>
    <property type="match status" value="2"/>
</dbReference>
<comment type="caution">
    <text evidence="3">The sequence shown here is derived from an EMBL/GenBank/DDBJ whole genome shotgun (WGS) entry which is preliminary data.</text>
</comment>
<keyword evidence="2" id="KW-0479">Metal-binding</keyword>
<dbReference type="AlphaFoldDB" id="A0A368EJK8"/>
<reference evidence="3 4" key="1">
    <citation type="journal article" date="2018" name="Microbiome">
        <title>Fine metagenomic profile of the Mediterranean stratified and mixed water columns revealed by assembly and recruitment.</title>
        <authorList>
            <person name="Haro-Moreno J.M."/>
            <person name="Lopez-Perez M."/>
            <person name="De La Torre J.R."/>
            <person name="Picazo A."/>
            <person name="Camacho A."/>
            <person name="Rodriguez-Valera F."/>
        </authorList>
    </citation>
    <scope>NUCLEOTIDE SEQUENCE [LARGE SCALE GENOMIC DNA]</scope>
    <source>
        <strain evidence="3">MED-G50</strain>
    </source>
</reference>
<evidence type="ECO:0000256" key="2">
    <source>
        <dbReference type="RuleBase" id="RU000461"/>
    </source>
</evidence>
<keyword evidence="2" id="KW-0560">Oxidoreductase</keyword>
<dbReference type="Gene3D" id="1.10.630.10">
    <property type="entry name" value="Cytochrome P450"/>
    <property type="match status" value="1"/>
</dbReference>
<dbReference type="PRINTS" id="PR00385">
    <property type="entry name" value="P450"/>
</dbReference>
<evidence type="ECO:0000313" key="4">
    <source>
        <dbReference type="Proteomes" id="UP000252289"/>
    </source>
</evidence>
<keyword evidence="2" id="KW-0349">Heme</keyword>
<dbReference type="GO" id="GO:0036199">
    <property type="term" value="F:cholest-4-en-3-one 26-monooxygenase activity"/>
    <property type="evidence" value="ECO:0007669"/>
    <property type="project" value="TreeGrafter"/>
</dbReference>
<keyword evidence="2" id="KW-0408">Iron</keyword>
<dbReference type="GO" id="GO:0020037">
    <property type="term" value="F:heme binding"/>
    <property type="evidence" value="ECO:0007669"/>
    <property type="project" value="InterPro"/>
</dbReference>
<dbReference type="InterPro" id="IPR001128">
    <property type="entry name" value="Cyt_P450"/>
</dbReference>
<dbReference type="Proteomes" id="UP000252289">
    <property type="component" value="Unassembled WGS sequence"/>
</dbReference>
<protein>
    <submittedName>
        <fullName evidence="3">Cytochrome P450</fullName>
    </submittedName>
</protein>